<dbReference type="SMART" id="SM00825">
    <property type="entry name" value="PKS_KS"/>
    <property type="match status" value="1"/>
</dbReference>
<gene>
    <name evidence="5" type="ORF">RM423_12175</name>
</gene>
<protein>
    <submittedName>
        <fullName evidence="5">Beta-ketoacyl-[acyl-carrier-protein] synthase family protein</fullName>
        <ecNumber evidence="5">2.3.1.-</ecNumber>
    </submittedName>
</protein>
<proteinExistence type="inferred from homology"/>
<dbReference type="Pfam" id="PF00109">
    <property type="entry name" value="ketoacyl-synt"/>
    <property type="match status" value="1"/>
</dbReference>
<dbReference type="PROSITE" id="PS52004">
    <property type="entry name" value="KS3_2"/>
    <property type="match status" value="1"/>
</dbReference>
<evidence type="ECO:0000259" key="4">
    <source>
        <dbReference type="PROSITE" id="PS52004"/>
    </source>
</evidence>
<evidence type="ECO:0000256" key="2">
    <source>
        <dbReference type="ARBA" id="ARBA00022679"/>
    </source>
</evidence>
<organism evidence="5 6">
    <name type="scientific">Jatrophihabitans lederbergiae</name>
    <dbReference type="NCBI Taxonomy" id="3075547"/>
    <lineage>
        <taxon>Bacteria</taxon>
        <taxon>Bacillati</taxon>
        <taxon>Actinomycetota</taxon>
        <taxon>Actinomycetes</taxon>
        <taxon>Jatrophihabitantales</taxon>
        <taxon>Jatrophihabitantaceae</taxon>
        <taxon>Jatrophihabitans</taxon>
    </lineage>
</organism>
<dbReference type="InterPro" id="IPR014030">
    <property type="entry name" value="Ketoacyl_synth_N"/>
</dbReference>
<dbReference type="CDD" id="cd00834">
    <property type="entry name" value="KAS_I_II"/>
    <property type="match status" value="1"/>
</dbReference>
<keyword evidence="6" id="KW-1185">Reference proteome</keyword>
<accession>A0ABU2JBV4</accession>
<evidence type="ECO:0000313" key="6">
    <source>
        <dbReference type="Proteomes" id="UP001183176"/>
    </source>
</evidence>
<evidence type="ECO:0000256" key="3">
    <source>
        <dbReference type="RuleBase" id="RU003694"/>
    </source>
</evidence>
<dbReference type="PROSITE" id="PS00606">
    <property type="entry name" value="KS3_1"/>
    <property type="match status" value="1"/>
</dbReference>
<sequence length="404" mass="40769">MSMSVAVTGMGMLTPAGVGVTDSWAGVLSAAATGRHDPELAGLPIDISCRAAGDPAELLGGRVARRMDRFIQFAVLAAREAVADAGLDPHSWDGTRIGVVLGSADGGPGTVETQHRVLLEQAASNVSSLLLPMQLPNMSAGQVCIDLGITGPSLVVATACASGATAIGLARDLLLLDRCDVVLAGGSEAMITPLVMAGFARMGALSARLDDPGGASRPFDTSRDGFVAGEGGAVLVLEREADARARRATIRGFIAGFGATADAHHITSPDPSGAGCERAMRTALADAGISPAEVNHVNAHGTSTTLNDAVEAAVIERVLGTQPLVTSTKGVTGHLLGAAGAAEAVFALLAIRDQQVPPTANLATVEPSFGIEVADRVTPRKLEVAVSNSLGFGGQNAVLVLTGA</sequence>
<dbReference type="InterPro" id="IPR018201">
    <property type="entry name" value="Ketoacyl_synth_AS"/>
</dbReference>
<dbReference type="EC" id="2.3.1.-" evidence="5"/>
<dbReference type="EMBL" id="JAVREH010000014">
    <property type="protein sequence ID" value="MDT0262149.1"/>
    <property type="molecule type" value="Genomic_DNA"/>
</dbReference>
<evidence type="ECO:0000256" key="1">
    <source>
        <dbReference type="ARBA" id="ARBA00008467"/>
    </source>
</evidence>
<dbReference type="Gene3D" id="3.40.47.10">
    <property type="match status" value="1"/>
</dbReference>
<dbReference type="RefSeq" id="WP_311423300.1">
    <property type="nucleotide sequence ID" value="NZ_JAVREH010000014.1"/>
</dbReference>
<dbReference type="SUPFAM" id="SSF53901">
    <property type="entry name" value="Thiolase-like"/>
    <property type="match status" value="1"/>
</dbReference>
<reference evidence="6" key="1">
    <citation type="submission" date="2023-07" db="EMBL/GenBank/DDBJ databases">
        <title>30 novel species of actinomycetes from the DSMZ collection.</title>
        <authorList>
            <person name="Nouioui I."/>
        </authorList>
    </citation>
    <scope>NUCLEOTIDE SEQUENCE [LARGE SCALE GENOMIC DNA]</scope>
    <source>
        <strain evidence="6">DSM 44399</strain>
    </source>
</reference>
<feature type="domain" description="Ketosynthase family 3 (KS3)" evidence="4">
    <location>
        <begin position="2"/>
        <end position="403"/>
    </location>
</feature>
<name>A0ABU2JBV4_9ACTN</name>
<dbReference type="InterPro" id="IPR020841">
    <property type="entry name" value="PKS_Beta-ketoAc_synthase_dom"/>
</dbReference>
<dbReference type="InterPro" id="IPR016039">
    <property type="entry name" value="Thiolase-like"/>
</dbReference>
<comment type="similarity">
    <text evidence="1 3">Belongs to the thiolase-like superfamily. Beta-ketoacyl-ACP synthases family.</text>
</comment>
<evidence type="ECO:0000313" key="5">
    <source>
        <dbReference type="EMBL" id="MDT0262149.1"/>
    </source>
</evidence>
<dbReference type="PANTHER" id="PTHR11712">
    <property type="entry name" value="POLYKETIDE SYNTHASE-RELATED"/>
    <property type="match status" value="1"/>
</dbReference>
<dbReference type="PANTHER" id="PTHR11712:SF347">
    <property type="entry name" value="BETA KETOACYL-ACYL CARRIER PROTEIN SYNTHASE"/>
    <property type="match status" value="1"/>
</dbReference>
<dbReference type="Pfam" id="PF02801">
    <property type="entry name" value="Ketoacyl-synt_C"/>
    <property type="match status" value="1"/>
</dbReference>
<keyword evidence="5" id="KW-0012">Acyltransferase</keyword>
<dbReference type="NCBIfam" id="NF005589">
    <property type="entry name" value="PRK07314.1"/>
    <property type="match status" value="1"/>
</dbReference>
<dbReference type="Proteomes" id="UP001183176">
    <property type="component" value="Unassembled WGS sequence"/>
</dbReference>
<keyword evidence="2 3" id="KW-0808">Transferase</keyword>
<dbReference type="InterPro" id="IPR014031">
    <property type="entry name" value="Ketoacyl_synth_C"/>
</dbReference>
<comment type="caution">
    <text evidence="5">The sequence shown here is derived from an EMBL/GenBank/DDBJ whole genome shotgun (WGS) entry which is preliminary data.</text>
</comment>
<dbReference type="GO" id="GO:0016746">
    <property type="term" value="F:acyltransferase activity"/>
    <property type="evidence" value="ECO:0007669"/>
    <property type="project" value="UniProtKB-KW"/>
</dbReference>
<dbReference type="InterPro" id="IPR000794">
    <property type="entry name" value="Beta-ketoacyl_synthase"/>
</dbReference>